<reference evidence="1" key="1">
    <citation type="submission" date="2016-01" db="EMBL/GenBank/DDBJ databases">
        <authorList>
            <person name="Mcilroy J.S."/>
            <person name="Karst M S."/>
            <person name="Albertsen M."/>
        </authorList>
    </citation>
    <scope>NUCLEOTIDE SEQUENCE</scope>
    <source>
        <strain evidence="1">Cfx-K</strain>
    </source>
</reference>
<name>A0A170PI33_9CHLR</name>
<gene>
    <name evidence="1" type="ORF">CFX0092_A2729</name>
</gene>
<evidence type="ECO:0000313" key="1">
    <source>
        <dbReference type="EMBL" id="CUS04607.2"/>
    </source>
</evidence>
<proteinExistence type="predicted"/>
<dbReference type="Proteomes" id="UP000215027">
    <property type="component" value="Chromosome I"/>
</dbReference>
<dbReference type="AlphaFoldDB" id="A0A170PI33"/>
<organism evidence="1 2">
    <name type="scientific">Candidatus Promineifilum breve</name>
    <dbReference type="NCBI Taxonomy" id="1806508"/>
    <lineage>
        <taxon>Bacteria</taxon>
        <taxon>Bacillati</taxon>
        <taxon>Chloroflexota</taxon>
        <taxon>Ardenticatenia</taxon>
        <taxon>Candidatus Promineifilales</taxon>
        <taxon>Candidatus Promineifilaceae</taxon>
        <taxon>Candidatus Promineifilum</taxon>
    </lineage>
</organism>
<dbReference type="KEGG" id="pbf:CFX0092_A2729"/>
<keyword evidence="2" id="KW-1185">Reference proteome</keyword>
<evidence type="ECO:0000313" key="2">
    <source>
        <dbReference type="Proteomes" id="UP000215027"/>
    </source>
</evidence>
<sequence length="143" mass="14197">MRNRFSPAATVWMVSPVGDEVSGAGTAVASGAGGGVALATSRAGSVVGVGLATGATGSGVGLGKMIAWVGTPNSGGTGVFVAEGCWLPGAGNSHAARPNSSRTVVRNNKIFVRFTRPPEVWRWIAARPRRGRGVAAAGGLPGS</sequence>
<protein>
    <submittedName>
        <fullName evidence="1">Uncharacterized protein</fullName>
    </submittedName>
</protein>
<accession>A0A170PI33</accession>
<dbReference type="EMBL" id="LN890655">
    <property type="protein sequence ID" value="CUS04607.2"/>
    <property type="molecule type" value="Genomic_DNA"/>
</dbReference>